<dbReference type="EMBL" id="JACCQK010000541">
    <property type="protein sequence ID" value="MBG0780014.1"/>
    <property type="molecule type" value="Genomic_DNA"/>
</dbReference>
<dbReference type="AlphaFoldDB" id="A0A931CZ23"/>
<sequence>MEKVYKQLSRHLDNTPGGFPPTASGVELRILKQLFTPEQAQLTLCLVMMPEPVEAIALRAGKPAETILPMLKEMGEKGLILHIRKPDGDTFMLLQFVVGIWEYQVNRLTQQLIKDFNEYVPYLMKAQEAHKTQQLRVVPVEKSINTQLNIMDHEHLENLVRSQSKILVAPCICRREHTMVGKGCGKMEESCLVFGGGA</sequence>
<feature type="non-terminal residue" evidence="1">
    <location>
        <position position="198"/>
    </location>
</feature>
<reference evidence="1" key="1">
    <citation type="submission" date="2020-07" db="EMBL/GenBank/DDBJ databases">
        <title>Severe corrosion of carbon steel in oil field produced water can be linked to methanogenic archaea containing a special type of NiFe hydrogenase.</title>
        <authorList>
            <person name="Lahme S."/>
            <person name="Mand J."/>
            <person name="Longwell J."/>
            <person name="Smith R."/>
            <person name="Enning D."/>
        </authorList>
    </citation>
    <scope>NUCLEOTIDE SEQUENCE</scope>
    <source>
        <strain evidence="1">MIC098Bin6</strain>
    </source>
</reference>
<evidence type="ECO:0000313" key="2">
    <source>
        <dbReference type="Proteomes" id="UP000706172"/>
    </source>
</evidence>
<organism evidence="1 2">
    <name type="scientific">Desulfotignum balticum</name>
    <dbReference type="NCBI Taxonomy" id="115781"/>
    <lineage>
        <taxon>Bacteria</taxon>
        <taxon>Pseudomonadati</taxon>
        <taxon>Thermodesulfobacteriota</taxon>
        <taxon>Desulfobacteria</taxon>
        <taxon>Desulfobacterales</taxon>
        <taxon>Desulfobacteraceae</taxon>
        <taxon>Desulfotignum</taxon>
    </lineage>
</organism>
<evidence type="ECO:0000313" key="1">
    <source>
        <dbReference type="EMBL" id="MBG0780014.1"/>
    </source>
</evidence>
<name>A0A931CZ23_9BACT</name>
<gene>
    <name evidence="1" type="ORF">H0S81_08825</name>
</gene>
<comment type="caution">
    <text evidence="1">The sequence shown here is derived from an EMBL/GenBank/DDBJ whole genome shotgun (WGS) entry which is preliminary data.</text>
</comment>
<protein>
    <submittedName>
        <fullName evidence="1">4Fe-4S ferredoxin</fullName>
    </submittedName>
</protein>
<proteinExistence type="predicted"/>
<dbReference type="Proteomes" id="UP000706172">
    <property type="component" value="Unassembled WGS sequence"/>
</dbReference>
<accession>A0A931CZ23</accession>